<evidence type="ECO:0000256" key="1">
    <source>
        <dbReference type="ARBA" id="ARBA00004141"/>
    </source>
</evidence>
<proteinExistence type="predicted"/>
<keyword evidence="2 5" id="KW-0812">Transmembrane</keyword>
<feature type="transmembrane region" description="Helical" evidence="5">
    <location>
        <begin position="150"/>
        <end position="168"/>
    </location>
</feature>
<feature type="transmembrane region" description="Helical" evidence="5">
    <location>
        <begin position="7"/>
        <end position="27"/>
    </location>
</feature>
<evidence type="ECO:0000256" key="4">
    <source>
        <dbReference type="ARBA" id="ARBA00023136"/>
    </source>
</evidence>
<evidence type="ECO:0000256" key="2">
    <source>
        <dbReference type="ARBA" id="ARBA00022692"/>
    </source>
</evidence>
<dbReference type="KEGG" id="mass:CR152_14345"/>
<evidence type="ECO:0000256" key="5">
    <source>
        <dbReference type="SAM" id="Phobius"/>
    </source>
</evidence>
<comment type="subcellular location">
    <subcellularLocation>
        <location evidence="1">Membrane</location>
        <topology evidence="1">Multi-pass membrane protein</topology>
    </subcellularLocation>
</comment>
<dbReference type="GO" id="GO:0016020">
    <property type="term" value="C:membrane"/>
    <property type="evidence" value="ECO:0007669"/>
    <property type="project" value="UniProtKB-SubCell"/>
</dbReference>
<dbReference type="InterPro" id="IPR037185">
    <property type="entry name" value="EmrE-like"/>
</dbReference>
<feature type="transmembrane region" description="Helical" evidence="5">
    <location>
        <begin position="33"/>
        <end position="54"/>
    </location>
</feature>
<feature type="transmembrane region" description="Helical" evidence="5">
    <location>
        <begin position="204"/>
        <end position="227"/>
    </location>
</feature>
<evidence type="ECO:0000259" key="6">
    <source>
        <dbReference type="Pfam" id="PF00892"/>
    </source>
</evidence>
<dbReference type="Pfam" id="PF00892">
    <property type="entry name" value="EamA"/>
    <property type="match status" value="2"/>
</dbReference>
<dbReference type="RefSeq" id="WP_099875525.1">
    <property type="nucleotide sequence ID" value="NZ_CP024608.1"/>
</dbReference>
<dbReference type="PANTHER" id="PTHR32322:SF9">
    <property type="entry name" value="AMINO-ACID METABOLITE EFFLUX PUMP-RELATED"/>
    <property type="match status" value="1"/>
</dbReference>
<dbReference type="AlphaFoldDB" id="A0A2D2DKT6"/>
<organism evidence="7 8">
    <name type="scientific">Massilia violaceinigra</name>
    <dbReference type="NCBI Taxonomy" id="2045208"/>
    <lineage>
        <taxon>Bacteria</taxon>
        <taxon>Pseudomonadati</taxon>
        <taxon>Pseudomonadota</taxon>
        <taxon>Betaproteobacteria</taxon>
        <taxon>Burkholderiales</taxon>
        <taxon>Oxalobacteraceae</taxon>
        <taxon>Telluria group</taxon>
        <taxon>Massilia</taxon>
    </lineage>
</organism>
<feature type="transmembrane region" description="Helical" evidence="5">
    <location>
        <begin position="239"/>
        <end position="258"/>
    </location>
</feature>
<feature type="domain" description="EamA" evidence="6">
    <location>
        <begin position="8"/>
        <end position="136"/>
    </location>
</feature>
<name>A0A2D2DKT6_9BURK</name>
<sequence>MNTASLLRLIVLAAIWGSSFLFMRIAAPVLGPAVLIEYRVAFAAVFLAIVGAILKKRLDLAANWKHYLILGFINSALPFLLFAFVARTLSASVLSVLNATAPMWGALIGALWSRQAIAGKQVLGLVLGTCGVALLVGFDDVTTRPGAPLAIAAALLAAFCYSVASTYARSAKTVEPYANAHGSMWAATVLVIPALPFFPAPAAATPGIMGAALALGVLCSGIAYIMYFKLIQQVGPTSALTVTFLSPLFGILWGVLFLSEHVGWHTVAGAAVVIAGTALVTGFTPFRARAIVAPSSTSK</sequence>
<keyword evidence="8" id="KW-1185">Reference proteome</keyword>
<feature type="domain" description="EamA" evidence="6">
    <location>
        <begin position="150"/>
        <end position="281"/>
    </location>
</feature>
<keyword evidence="3 5" id="KW-1133">Transmembrane helix</keyword>
<protein>
    <submittedName>
        <fullName evidence="7">EamA family transporter</fullName>
    </submittedName>
</protein>
<reference evidence="7" key="1">
    <citation type="submission" date="2017-10" db="EMBL/GenBank/DDBJ databases">
        <title>Massilia psychrophilum sp. nov., a novel purple-pigmented bacterium isolated from Tianshan glacier, Xinjiang Municipality, China.</title>
        <authorList>
            <person name="Wang H."/>
        </authorList>
    </citation>
    <scope>NUCLEOTIDE SEQUENCE [LARGE SCALE GENOMIC DNA]</scope>
    <source>
        <strain evidence="7">B2</strain>
    </source>
</reference>
<dbReference type="InterPro" id="IPR050638">
    <property type="entry name" value="AA-Vitamin_Transporters"/>
</dbReference>
<dbReference type="InterPro" id="IPR000620">
    <property type="entry name" value="EamA_dom"/>
</dbReference>
<feature type="transmembrane region" description="Helical" evidence="5">
    <location>
        <begin position="122"/>
        <end position="138"/>
    </location>
</feature>
<dbReference type="PANTHER" id="PTHR32322">
    <property type="entry name" value="INNER MEMBRANE TRANSPORTER"/>
    <property type="match status" value="1"/>
</dbReference>
<dbReference type="Gene3D" id="1.10.3730.20">
    <property type="match status" value="1"/>
</dbReference>
<dbReference type="OrthoDB" id="9810556at2"/>
<keyword evidence="4 5" id="KW-0472">Membrane</keyword>
<dbReference type="Proteomes" id="UP000229897">
    <property type="component" value="Chromosome"/>
</dbReference>
<feature type="transmembrane region" description="Helical" evidence="5">
    <location>
        <begin position="180"/>
        <end position="198"/>
    </location>
</feature>
<accession>A0A2D2DKT6</accession>
<dbReference type="SUPFAM" id="SSF103481">
    <property type="entry name" value="Multidrug resistance efflux transporter EmrE"/>
    <property type="match status" value="2"/>
</dbReference>
<feature type="transmembrane region" description="Helical" evidence="5">
    <location>
        <begin position="264"/>
        <end position="286"/>
    </location>
</feature>
<feature type="transmembrane region" description="Helical" evidence="5">
    <location>
        <begin position="66"/>
        <end position="85"/>
    </location>
</feature>
<evidence type="ECO:0000313" key="7">
    <source>
        <dbReference type="EMBL" id="ATQ75570.1"/>
    </source>
</evidence>
<evidence type="ECO:0000313" key="8">
    <source>
        <dbReference type="Proteomes" id="UP000229897"/>
    </source>
</evidence>
<dbReference type="EMBL" id="CP024608">
    <property type="protein sequence ID" value="ATQ75570.1"/>
    <property type="molecule type" value="Genomic_DNA"/>
</dbReference>
<feature type="transmembrane region" description="Helical" evidence="5">
    <location>
        <begin position="91"/>
        <end position="110"/>
    </location>
</feature>
<evidence type="ECO:0000256" key="3">
    <source>
        <dbReference type="ARBA" id="ARBA00022989"/>
    </source>
</evidence>
<gene>
    <name evidence="7" type="ORF">CR152_14345</name>
</gene>